<evidence type="ECO:0000313" key="8">
    <source>
        <dbReference type="Proteomes" id="UP000079169"/>
    </source>
</evidence>
<dbReference type="FunFam" id="4.10.1000.10:FF:000001">
    <property type="entry name" value="zinc finger CCCH domain-containing protein 15-like"/>
    <property type="match status" value="1"/>
</dbReference>
<dbReference type="InterPro" id="IPR036855">
    <property type="entry name" value="Znf_CCCH_sf"/>
</dbReference>
<keyword evidence="8" id="KW-1185">Reference proteome</keyword>
<keyword evidence="4 5" id="KW-0862">Zinc</keyword>
<gene>
    <name evidence="9" type="primary">LOC108254609</name>
</gene>
<evidence type="ECO:0000256" key="3">
    <source>
        <dbReference type="ARBA" id="ARBA00022771"/>
    </source>
</evidence>
<evidence type="ECO:0000256" key="2">
    <source>
        <dbReference type="ARBA" id="ARBA00022737"/>
    </source>
</evidence>
<evidence type="ECO:0000259" key="7">
    <source>
        <dbReference type="PROSITE" id="PS50103"/>
    </source>
</evidence>
<feature type="domain" description="C3H1-type" evidence="7">
    <location>
        <begin position="58"/>
        <end position="86"/>
    </location>
</feature>
<keyword evidence="1 5" id="KW-0479">Metal-binding</keyword>
<dbReference type="AlphaFoldDB" id="A0A1S4ESW5"/>
<name>A0A1S4ESW5_DIACI</name>
<organism evidence="8 9">
    <name type="scientific">Diaphorina citri</name>
    <name type="common">Asian citrus psyllid</name>
    <dbReference type="NCBI Taxonomy" id="121845"/>
    <lineage>
        <taxon>Eukaryota</taxon>
        <taxon>Metazoa</taxon>
        <taxon>Ecdysozoa</taxon>
        <taxon>Arthropoda</taxon>
        <taxon>Hexapoda</taxon>
        <taxon>Insecta</taxon>
        <taxon>Pterygota</taxon>
        <taxon>Neoptera</taxon>
        <taxon>Paraneoptera</taxon>
        <taxon>Hemiptera</taxon>
        <taxon>Sternorrhyncha</taxon>
        <taxon>Psylloidea</taxon>
        <taxon>Psyllidae</taxon>
        <taxon>Diaphorininae</taxon>
        <taxon>Diaphorina</taxon>
    </lineage>
</organism>
<keyword evidence="3 5" id="KW-0863">Zinc-finger</keyword>
<feature type="region of interest" description="Disordered" evidence="6">
    <location>
        <begin position="130"/>
        <end position="165"/>
    </location>
</feature>
<dbReference type="GO" id="GO:0003729">
    <property type="term" value="F:mRNA binding"/>
    <property type="evidence" value="ECO:0007669"/>
    <property type="project" value="InterPro"/>
</dbReference>
<dbReference type="GeneID" id="108254609"/>
<dbReference type="STRING" id="121845.A0A1S4ESW5"/>
<dbReference type="Pfam" id="PF00642">
    <property type="entry name" value="zf-CCCH"/>
    <property type="match status" value="2"/>
</dbReference>
<dbReference type="Gene3D" id="4.10.1000.10">
    <property type="entry name" value="Zinc finger, CCCH-type"/>
    <property type="match status" value="2"/>
</dbReference>
<feature type="domain" description="C3H1-type" evidence="7">
    <location>
        <begin position="96"/>
        <end position="124"/>
    </location>
</feature>
<dbReference type="SUPFAM" id="SSF90229">
    <property type="entry name" value="CCCH zinc finger"/>
    <property type="match status" value="2"/>
</dbReference>
<dbReference type="PROSITE" id="PS50103">
    <property type="entry name" value="ZF_C3H1"/>
    <property type="match status" value="2"/>
</dbReference>
<evidence type="ECO:0000313" key="9">
    <source>
        <dbReference type="RefSeq" id="XP_017305271.1"/>
    </source>
</evidence>
<dbReference type="SMART" id="SM00356">
    <property type="entry name" value="ZnF_C3H1"/>
    <property type="match status" value="2"/>
</dbReference>
<dbReference type="RefSeq" id="XP_017305271.1">
    <property type="nucleotide sequence ID" value="XM_017449782.2"/>
</dbReference>
<sequence length="165" mass="19146">MDTEKYYHTHYPWDHNEKMDKHWASLRPATEERYSSKPTDTWNANGRYSHFYHSRENLFKTELCRLHDETGVCKFGTGCKFAHGAHELRVIPRHPRYRTKLCQSYHQDGFCPYGQRCYFIHEEKSVSSRGTSVTSSVSSRGSGKISLSSCSSDQDGQEEGFVTSY</sequence>
<evidence type="ECO:0000256" key="5">
    <source>
        <dbReference type="PROSITE-ProRule" id="PRU00723"/>
    </source>
</evidence>
<dbReference type="InterPro" id="IPR000571">
    <property type="entry name" value="Znf_CCCH"/>
</dbReference>
<evidence type="ECO:0000256" key="6">
    <source>
        <dbReference type="SAM" id="MobiDB-lite"/>
    </source>
</evidence>
<dbReference type="GO" id="GO:0008270">
    <property type="term" value="F:zinc ion binding"/>
    <property type="evidence" value="ECO:0007669"/>
    <property type="project" value="UniProtKB-KW"/>
</dbReference>
<dbReference type="KEGG" id="dci:108254609"/>
<keyword evidence="2" id="KW-0677">Repeat</keyword>
<protein>
    <submittedName>
        <fullName evidence="9">Protein TIS11-like</fullName>
    </submittedName>
</protein>
<reference evidence="9" key="1">
    <citation type="submission" date="2025-08" db="UniProtKB">
        <authorList>
            <consortium name="RefSeq"/>
        </authorList>
    </citation>
    <scope>IDENTIFICATION</scope>
</reference>
<feature type="zinc finger region" description="C3H1-type" evidence="5">
    <location>
        <begin position="58"/>
        <end position="86"/>
    </location>
</feature>
<evidence type="ECO:0000256" key="1">
    <source>
        <dbReference type="ARBA" id="ARBA00022723"/>
    </source>
</evidence>
<evidence type="ECO:0000256" key="4">
    <source>
        <dbReference type="ARBA" id="ARBA00022833"/>
    </source>
</evidence>
<feature type="compositionally biased region" description="Low complexity" evidence="6">
    <location>
        <begin position="130"/>
        <end position="152"/>
    </location>
</feature>
<proteinExistence type="predicted"/>
<feature type="zinc finger region" description="C3H1-type" evidence="5">
    <location>
        <begin position="96"/>
        <end position="124"/>
    </location>
</feature>
<dbReference type="Proteomes" id="UP000079169">
    <property type="component" value="Unplaced"/>
</dbReference>
<accession>A0A1S4ESW5</accession>
<dbReference type="PaxDb" id="121845-A0A1S4ESW5"/>
<dbReference type="FunFam" id="4.10.1000.10:FF:000002">
    <property type="entry name" value="Zinc finger protein 36, C3H1 type-like 1"/>
    <property type="match status" value="1"/>
</dbReference>
<dbReference type="PANTHER" id="PTHR12547:SF18">
    <property type="entry name" value="PROTEIN TIS11"/>
    <property type="match status" value="1"/>
</dbReference>
<dbReference type="InterPro" id="IPR045877">
    <property type="entry name" value="ZFP36-like"/>
</dbReference>
<dbReference type="PANTHER" id="PTHR12547">
    <property type="entry name" value="CCCH ZINC FINGER/TIS11-RELATED"/>
    <property type="match status" value="1"/>
</dbReference>